<dbReference type="Gene3D" id="3.20.20.80">
    <property type="entry name" value="Glycosidases"/>
    <property type="match status" value="1"/>
</dbReference>
<dbReference type="GO" id="GO:0030246">
    <property type="term" value="F:carbohydrate binding"/>
    <property type="evidence" value="ECO:0007669"/>
    <property type="project" value="InterPro"/>
</dbReference>
<dbReference type="Pfam" id="PF00703">
    <property type="entry name" value="Glyco_hydro_2"/>
    <property type="match status" value="1"/>
</dbReference>
<dbReference type="InterPro" id="IPR000421">
    <property type="entry name" value="FA58C"/>
</dbReference>
<dbReference type="PANTHER" id="PTHR46323:SF2">
    <property type="entry name" value="BETA-GALACTOSIDASE"/>
    <property type="match status" value="1"/>
</dbReference>
<sequence>MKAIKASLLCFLSFVLGFSAIAMMPAPAKAAGVETQVQYLSGTDVDNTVNWDFMVSAGDRSSEGWTTLPVPSVWESHGFGVLSYGWSTANEVGSYKKNFTMPADWNGSRIFIVFEGSMTDTSVKINGVSAGPTHKGSFYQFKYDITDKVNLTGNNLLEVSVAKYSSNASVNAAEREADYWQFGGIYRPVYLEARPQQYIDRIAVDGKANGSFKVDVHTQGITSTNTIKAQIKTLDGVAVGSPMTASISAGATKTTLNTTILNPNLWTAETPNLYRVEVTLENSGTVVHKTAERFGFRTIEVRSNDGIYINGKKIIFKGANRHAFHPDSGRTISPAIDRADIELMKEMNMNTVRMSHYPPDQSFLHLADEMGMYVVNELAGWQKSYDTTVGTILTNEMVKRDVNHPSIIFWANGNEGGWNTALDPLFKQLDPQQRPLLHPWAVNDGIDSDHYEFFDSTKNKIEGTSTNVFMPTEFLHALYDGGAGAGLDDYWKYMGDVTKPKAAGGIIWALMDEGIKRQDGTIDVAGSNAPDGIVGPYRQKSGSFYTIKDIWSPVQLTNLSYYENTFPTNFSGSVGITNAYDYTNLNQLNYEWQLINFKTVSSGVTGFDTVASGTPASPNIPARTSGQLNLNLPTNWQNHDALRVIVKDSAGKEITSWTWMIKSAAALHSQLVTAGTGTVTTTQDANEVVVTAGQTVLKFSKSTGNLTSISQNGKPFSFNKGPILTAGTQTFSSISAAASGSNIVVTVNYTGNMNYAKWTVYPSGWVDLEYKYNLNGSYDTMGVSFSYPENKVQEVKWLGKGPFRVYKNRMRGPKLSVWNKTYMDQTIPFQYPEFNGYYSDTYWAVLKTAEGNITFSSKDENLFLRLFNPFFGNNPVSATAVMPVGDISFLDGISAIGNKLSTAADTGPQGEKNVAAGDYTRTISFKVDTSSAPATAGGNIAFNKPVTFSAQEVGSEASNIVDGTTTAKWSAQTYPQWAQIDLGQNYSIDKTELVPYFDRAYQYKVEVSTDGTNYTQVVDRTANTAGGSLLTDRFNTITARYVRLTVTGASNYTGGWASINEFRVFKSVNLALNKPITFSAQQAGNEASNIVDGSAGTKWSAETYPQWVQIDLGQNTLINKTELAPYQNRAYQYKIEVSMDGTNYTQVVNRTANTEGSTVLMDTFSAVTARYVRLTVTGASNYTGGWVSINEFGVYQN</sequence>
<dbReference type="Pfam" id="PF02837">
    <property type="entry name" value="Glyco_hydro_2_N"/>
    <property type="match status" value="1"/>
</dbReference>
<dbReference type="Gene3D" id="2.60.40.10">
    <property type="entry name" value="Immunoglobulins"/>
    <property type="match status" value="1"/>
</dbReference>
<accession>H6NNV2</accession>
<keyword evidence="4 9" id="KW-0378">Hydrolase</keyword>
<dbReference type="GO" id="GO:0005990">
    <property type="term" value="P:lactose catabolic process"/>
    <property type="evidence" value="ECO:0007669"/>
    <property type="project" value="TreeGrafter"/>
</dbReference>
<evidence type="ECO:0000256" key="4">
    <source>
        <dbReference type="ARBA" id="ARBA00022801"/>
    </source>
</evidence>
<dbReference type="SUPFAM" id="SSF74650">
    <property type="entry name" value="Galactose mutarotase-like"/>
    <property type="match status" value="1"/>
</dbReference>
<dbReference type="InterPro" id="IPR050347">
    <property type="entry name" value="Bact_Beta-galactosidase"/>
</dbReference>
<reference evidence="9 10" key="1">
    <citation type="journal article" date="2012" name="J. Bacteriol.">
        <title>Complete Genome Sequence of Paenibacillus mucilaginosus 3016, a Bacterium Functional as Microbial Fertilizer.</title>
        <authorList>
            <person name="Ma M."/>
            <person name="Wang Z."/>
            <person name="Li L."/>
            <person name="Jiang X."/>
            <person name="Guan D."/>
            <person name="Cao F."/>
            <person name="Chen H."/>
            <person name="Wang X."/>
            <person name="Shen D."/>
            <person name="Du B."/>
            <person name="Li J."/>
        </authorList>
    </citation>
    <scope>NUCLEOTIDE SEQUENCE [LARGE SCALE GENOMIC DNA]</scope>
    <source>
        <strain evidence="9 10">3016</strain>
    </source>
</reference>
<dbReference type="InterPro" id="IPR013783">
    <property type="entry name" value="Ig-like_fold"/>
</dbReference>
<dbReference type="Pfam" id="PF02929">
    <property type="entry name" value="Bgal_small_N"/>
    <property type="match status" value="1"/>
</dbReference>
<dbReference type="Gene3D" id="2.70.98.10">
    <property type="match status" value="1"/>
</dbReference>
<comment type="similarity">
    <text evidence="2">Belongs to the glycosyl hydrolase 2 family.</text>
</comment>
<dbReference type="InterPro" id="IPR011013">
    <property type="entry name" value="Gal_mutarotase_sf_dom"/>
</dbReference>
<evidence type="ECO:0000259" key="8">
    <source>
        <dbReference type="PROSITE" id="PS50022"/>
    </source>
</evidence>
<dbReference type="Pfam" id="PF02836">
    <property type="entry name" value="Glyco_hydro_2_C"/>
    <property type="match status" value="1"/>
</dbReference>
<dbReference type="SUPFAM" id="SSF51445">
    <property type="entry name" value="(Trans)glycosidases"/>
    <property type="match status" value="1"/>
</dbReference>
<dbReference type="SUPFAM" id="SSF49785">
    <property type="entry name" value="Galactose-binding domain-like"/>
    <property type="match status" value="3"/>
</dbReference>
<evidence type="ECO:0000256" key="5">
    <source>
        <dbReference type="ARBA" id="ARBA00023295"/>
    </source>
</evidence>
<keyword evidence="5" id="KW-0326">Glycosidase</keyword>
<comment type="catalytic activity">
    <reaction evidence="1">
        <text>Hydrolysis of terminal non-reducing beta-D-galactose residues in beta-D-galactosides.</text>
        <dbReference type="EC" id="3.2.1.23"/>
    </reaction>
</comment>
<proteinExistence type="inferred from homology"/>
<protein>
    <recommendedName>
        <fullName evidence="3">beta-galactosidase</fullName>
        <ecNumber evidence="3">3.2.1.23</ecNumber>
    </recommendedName>
    <alternativeName>
        <fullName evidence="6">Lactase</fullName>
    </alternativeName>
</protein>
<dbReference type="SUPFAM" id="SSF49303">
    <property type="entry name" value="beta-Galactosidase/glucuronidase domain"/>
    <property type="match status" value="1"/>
</dbReference>
<keyword evidence="10" id="KW-1185">Reference proteome</keyword>
<dbReference type="EMBL" id="CP003235">
    <property type="protein sequence ID" value="AFC30478.1"/>
    <property type="molecule type" value="Genomic_DNA"/>
</dbReference>
<dbReference type="InterPro" id="IPR014718">
    <property type="entry name" value="GH-type_carb-bd"/>
</dbReference>
<dbReference type="EC" id="3.2.1.23" evidence="3"/>
<feature type="chain" id="PRO_5003605684" description="beta-galactosidase" evidence="7">
    <location>
        <begin position="31"/>
        <end position="1197"/>
    </location>
</feature>
<feature type="domain" description="F5/8 type C" evidence="8">
    <location>
        <begin position="1057"/>
        <end position="1194"/>
    </location>
</feature>
<dbReference type="InterPro" id="IPR006104">
    <property type="entry name" value="Glyco_hydro_2_N"/>
</dbReference>
<dbReference type="Gene3D" id="2.60.120.260">
    <property type="entry name" value="Galactose-binding domain-like"/>
    <property type="match status" value="3"/>
</dbReference>
<dbReference type="Proteomes" id="UP000007523">
    <property type="component" value="Chromosome"/>
</dbReference>
<dbReference type="PROSITE" id="PS50022">
    <property type="entry name" value="FA58C_3"/>
    <property type="match status" value="2"/>
</dbReference>
<feature type="signal peptide" evidence="7">
    <location>
        <begin position="1"/>
        <end position="30"/>
    </location>
</feature>
<evidence type="ECO:0000313" key="9">
    <source>
        <dbReference type="EMBL" id="AFC30478.1"/>
    </source>
</evidence>
<dbReference type="KEGG" id="pmq:PM3016_3659"/>
<evidence type="ECO:0000256" key="7">
    <source>
        <dbReference type="SAM" id="SignalP"/>
    </source>
</evidence>
<dbReference type="InterPro" id="IPR036156">
    <property type="entry name" value="Beta-gal/glucu_dom_sf"/>
</dbReference>
<dbReference type="InterPro" id="IPR004199">
    <property type="entry name" value="B-gal_small/dom_5"/>
</dbReference>
<dbReference type="PANTHER" id="PTHR46323">
    <property type="entry name" value="BETA-GALACTOSIDASE"/>
    <property type="match status" value="1"/>
</dbReference>
<dbReference type="SMART" id="SM01038">
    <property type="entry name" value="Bgal_small_N"/>
    <property type="match status" value="1"/>
</dbReference>
<dbReference type="InterPro" id="IPR006101">
    <property type="entry name" value="Glyco_hydro_2"/>
</dbReference>
<evidence type="ECO:0000256" key="1">
    <source>
        <dbReference type="ARBA" id="ARBA00001412"/>
    </source>
</evidence>
<dbReference type="InterPro" id="IPR006103">
    <property type="entry name" value="Glyco_hydro_2_cat"/>
</dbReference>
<dbReference type="InterPro" id="IPR008979">
    <property type="entry name" value="Galactose-bd-like_sf"/>
</dbReference>
<dbReference type="GO" id="GO:0004565">
    <property type="term" value="F:beta-galactosidase activity"/>
    <property type="evidence" value="ECO:0007669"/>
    <property type="project" value="UniProtKB-EC"/>
</dbReference>
<dbReference type="InterPro" id="IPR017853">
    <property type="entry name" value="GH"/>
</dbReference>
<dbReference type="GO" id="GO:0009341">
    <property type="term" value="C:beta-galactosidase complex"/>
    <property type="evidence" value="ECO:0007669"/>
    <property type="project" value="InterPro"/>
</dbReference>
<name>H6NNV2_9BACL</name>
<dbReference type="RefSeq" id="WP_014370424.1">
    <property type="nucleotide sequence ID" value="NC_016935.1"/>
</dbReference>
<evidence type="ECO:0000256" key="2">
    <source>
        <dbReference type="ARBA" id="ARBA00007401"/>
    </source>
</evidence>
<evidence type="ECO:0000256" key="3">
    <source>
        <dbReference type="ARBA" id="ARBA00012756"/>
    </source>
</evidence>
<dbReference type="InterPro" id="IPR006102">
    <property type="entry name" value="Ig-like_GH2"/>
</dbReference>
<feature type="domain" description="F5/8 type C" evidence="8">
    <location>
        <begin position="920"/>
        <end position="1044"/>
    </location>
</feature>
<dbReference type="STRING" id="1116391.PM3016_3659"/>
<organism evidence="9 10">
    <name type="scientific">Paenibacillus mucilaginosus 3016</name>
    <dbReference type="NCBI Taxonomy" id="1116391"/>
    <lineage>
        <taxon>Bacteria</taxon>
        <taxon>Bacillati</taxon>
        <taxon>Bacillota</taxon>
        <taxon>Bacilli</taxon>
        <taxon>Bacillales</taxon>
        <taxon>Paenibacillaceae</taxon>
        <taxon>Paenibacillus</taxon>
    </lineage>
</organism>
<keyword evidence="7" id="KW-0732">Signal</keyword>
<dbReference type="Pfam" id="PF00754">
    <property type="entry name" value="F5_F8_type_C"/>
    <property type="match status" value="2"/>
</dbReference>
<dbReference type="HOGENOM" id="CLU_007798_0_0_9"/>
<gene>
    <name evidence="9" type="ORF">PM3016_3659</name>
</gene>
<evidence type="ECO:0000256" key="6">
    <source>
        <dbReference type="ARBA" id="ARBA00032230"/>
    </source>
</evidence>
<dbReference type="PRINTS" id="PR00132">
    <property type="entry name" value="GLHYDRLASE2"/>
</dbReference>
<dbReference type="AlphaFoldDB" id="H6NNV2"/>
<evidence type="ECO:0000313" key="10">
    <source>
        <dbReference type="Proteomes" id="UP000007523"/>
    </source>
</evidence>